<gene>
    <name evidence="1" type="ORF">PISMIDRAFT_326159</name>
</gene>
<accession>A0A0C9ZU98</accession>
<evidence type="ECO:0000313" key="1">
    <source>
        <dbReference type="EMBL" id="KIK25842.1"/>
    </source>
</evidence>
<name>A0A0C9ZU98_9AGAM</name>
<sequence length="100" mass="11233">MHGWETRTRALDFLRHFCSYTVLFTLFANSWQASASSRLVCGSKPCRRSCDGARFLVSYGRPVVGKNEDKALGESLRHQETGYGHERPVLSLNAVRTRAG</sequence>
<organism evidence="1 2">
    <name type="scientific">Pisolithus microcarpus 441</name>
    <dbReference type="NCBI Taxonomy" id="765257"/>
    <lineage>
        <taxon>Eukaryota</taxon>
        <taxon>Fungi</taxon>
        <taxon>Dikarya</taxon>
        <taxon>Basidiomycota</taxon>
        <taxon>Agaricomycotina</taxon>
        <taxon>Agaricomycetes</taxon>
        <taxon>Agaricomycetidae</taxon>
        <taxon>Boletales</taxon>
        <taxon>Sclerodermatineae</taxon>
        <taxon>Pisolithaceae</taxon>
        <taxon>Pisolithus</taxon>
    </lineage>
</organism>
<evidence type="ECO:0000313" key="2">
    <source>
        <dbReference type="Proteomes" id="UP000054018"/>
    </source>
</evidence>
<protein>
    <submittedName>
        <fullName evidence="1">Uncharacterized protein</fullName>
    </submittedName>
</protein>
<reference evidence="2" key="2">
    <citation type="submission" date="2015-01" db="EMBL/GenBank/DDBJ databases">
        <title>Evolutionary Origins and Diversification of the Mycorrhizal Mutualists.</title>
        <authorList>
            <consortium name="DOE Joint Genome Institute"/>
            <consortium name="Mycorrhizal Genomics Consortium"/>
            <person name="Kohler A."/>
            <person name="Kuo A."/>
            <person name="Nagy L.G."/>
            <person name="Floudas D."/>
            <person name="Copeland A."/>
            <person name="Barry K.W."/>
            <person name="Cichocki N."/>
            <person name="Veneault-Fourrey C."/>
            <person name="LaButti K."/>
            <person name="Lindquist E.A."/>
            <person name="Lipzen A."/>
            <person name="Lundell T."/>
            <person name="Morin E."/>
            <person name="Murat C."/>
            <person name="Riley R."/>
            <person name="Ohm R."/>
            <person name="Sun H."/>
            <person name="Tunlid A."/>
            <person name="Henrissat B."/>
            <person name="Grigoriev I.V."/>
            <person name="Hibbett D.S."/>
            <person name="Martin F."/>
        </authorList>
    </citation>
    <scope>NUCLEOTIDE SEQUENCE [LARGE SCALE GENOMIC DNA]</scope>
    <source>
        <strain evidence="2">441</strain>
    </source>
</reference>
<proteinExistence type="predicted"/>
<dbReference type="HOGENOM" id="CLU_2307135_0_0_1"/>
<dbReference type="Proteomes" id="UP000054018">
    <property type="component" value="Unassembled WGS sequence"/>
</dbReference>
<dbReference type="AlphaFoldDB" id="A0A0C9ZU98"/>
<dbReference type="EMBL" id="KN833705">
    <property type="protein sequence ID" value="KIK25842.1"/>
    <property type="molecule type" value="Genomic_DNA"/>
</dbReference>
<keyword evidence="2" id="KW-1185">Reference proteome</keyword>
<reference evidence="1 2" key="1">
    <citation type="submission" date="2014-04" db="EMBL/GenBank/DDBJ databases">
        <authorList>
            <consortium name="DOE Joint Genome Institute"/>
            <person name="Kuo A."/>
            <person name="Kohler A."/>
            <person name="Costa M.D."/>
            <person name="Nagy L.G."/>
            <person name="Floudas D."/>
            <person name="Copeland A."/>
            <person name="Barry K.W."/>
            <person name="Cichocki N."/>
            <person name="Veneault-Fourrey C."/>
            <person name="LaButti K."/>
            <person name="Lindquist E.A."/>
            <person name="Lipzen A."/>
            <person name="Lundell T."/>
            <person name="Morin E."/>
            <person name="Murat C."/>
            <person name="Sun H."/>
            <person name="Tunlid A."/>
            <person name="Henrissat B."/>
            <person name="Grigoriev I.V."/>
            <person name="Hibbett D.S."/>
            <person name="Martin F."/>
            <person name="Nordberg H.P."/>
            <person name="Cantor M.N."/>
            <person name="Hua S.X."/>
        </authorList>
    </citation>
    <scope>NUCLEOTIDE SEQUENCE [LARGE SCALE GENOMIC DNA]</scope>
    <source>
        <strain evidence="1 2">441</strain>
    </source>
</reference>